<name>A0A8T0CI16_9GAMM</name>
<dbReference type="AlphaFoldDB" id="A0A8T0CI16"/>
<keyword evidence="1" id="KW-0812">Transmembrane</keyword>
<sequence length="41" mass="4580">MSFIKLSPAFNLTDTFLFYFSPVCGIPALLEVCFSFKLSNA</sequence>
<keyword evidence="1" id="KW-1133">Transmembrane helix</keyword>
<evidence type="ECO:0000313" key="2">
    <source>
        <dbReference type="EMBL" id="KAF7789011.1"/>
    </source>
</evidence>
<accession>A0A8T0CI16</accession>
<feature type="transmembrane region" description="Helical" evidence="1">
    <location>
        <begin position="16"/>
        <end position="36"/>
    </location>
</feature>
<protein>
    <submittedName>
        <fullName evidence="2">Uncharacterized protein</fullName>
    </submittedName>
</protein>
<evidence type="ECO:0000313" key="3">
    <source>
        <dbReference type="Proteomes" id="UP000016480"/>
    </source>
</evidence>
<comment type="caution">
    <text evidence="2">The sequence shown here is derived from an EMBL/GenBank/DDBJ whole genome shotgun (WGS) entry which is preliminary data.</text>
</comment>
<gene>
    <name evidence="2" type="ORF">PRUB_a2137</name>
</gene>
<dbReference type="EMBL" id="AHCD03000020">
    <property type="protein sequence ID" value="KAF7789011.1"/>
    <property type="molecule type" value="Genomic_DNA"/>
</dbReference>
<dbReference type="Proteomes" id="UP000016480">
    <property type="component" value="Unassembled WGS sequence"/>
</dbReference>
<organism evidence="2 3">
    <name type="scientific">Pseudoalteromonas rubra</name>
    <dbReference type="NCBI Taxonomy" id="43658"/>
    <lineage>
        <taxon>Bacteria</taxon>
        <taxon>Pseudomonadati</taxon>
        <taxon>Pseudomonadota</taxon>
        <taxon>Gammaproteobacteria</taxon>
        <taxon>Alteromonadales</taxon>
        <taxon>Pseudoalteromonadaceae</taxon>
        <taxon>Pseudoalteromonas</taxon>
    </lineage>
</organism>
<evidence type="ECO:0000256" key="1">
    <source>
        <dbReference type="SAM" id="Phobius"/>
    </source>
</evidence>
<proteinExistence type="predicted"/>
<keyword evidence="1" id="KW-0472">Membrane</keyword>
<reference evidence="2 3" key="1">
    <citation type="journal article" date="2012" name="J. Bacteriol.">
        <title>Genome sequence of the cycloprodigiosin-producing bacterial strain Pseudoalteromonas rubra ATCC 29570(T).</title>
        <authorList>
            <person name="Xie B.B."/>
            <person name="Shu Y.L."/>
            <person name="Qin Q.L."/>
            <person name="Rong J.C."/>
            <person name="Zhang X.Y."/>
            <person name="Chen X.L."/>
            <person name="Zhou B.C."/>
            <person name="Zhang Y.Z."/>
        </authorList>
    </citation>
    <scope>NUCLEOTIDE SEQUENCE [LARGE SCALE GENOMIC DNA]</scope>
    <source>
        <strain evidence="2 3">DSM 6842</strain>
    </source>
</reference>